<dbReference type="EMBL" id="JAWLKB010000031">
    <property type="protein sequence ID" value="MDV6271116.1"/>
    <property type="molecule type" value="Genomic_DNA"/>
</dbReference>
<reference evidence="2 3" key="1">
    <citation type="submission" date="2023-10" db="EMBL/GenBank/DDBJ databases">
        <title>Development of a sustainable strategy for remediation of hydrocarbon-contaminated territories based on the waste exchange concept.</title>
        <authorList>
            <person name="Krivoruchko A."/>
        </authorList>
    </citation>
    <scope>NUCLEOTIDE SEQUENCE [LARGE SCALE GENOMIC DNA]</scope>
    <source>
        <strain evidence="2 3">IEGM 1203</strain>
    </source>
</reference>
<feature type="domain" description="LtfC/p132/Gp6 beta-sandwich" evidence="1">
    <location>
        <begin position="11"/>
        <end position="102"/>
    </location>
</feature>
<dbReference type="Pfam" id="PF23926">
    <property type="entry name" value="LtfC"/>
    <property type="match status" value="1"/>
</dbReference>
<accession>A0ABU4C3N8</accession>
<gene>
    <name evidence="2" type="ORF">R3Q16_31295</name>
</gene>
<proteinExistence type="predicted"/>
<sequence>MIDNIVGRRAVVRELVLIPKEDFDYTLRNKDGSAFPADLSFALTINETIRMFTFNAGRTTAALRIESTDISDTLHRQPYWITSKATATTPTTDKVLVQGQVIVDGVGGVW</sequence>
<comment type="caution">
    <text evidence="2">The sequence shown here is derived from an EMBL/GenBank/DDBJ whole genome shotgun (WGS) entry which is preliminary data.</text>
</comment>
<dbReference type="Proteomes" id="UP001185927">
    <property type="component" value="Unassembled WGS sequence"/>
</dbReference>
<dbReference type="RefSeq" id="WP_317545578.1">
    <property type="nucleotide sequence ID" value="NZ_JAWLKB010000031.1"/>
</dbReference>
<protein>
    <recommendedName>
        <fullName evidence="1">LtfC/p132/Gp6 beta-sandwich domain-containing protein</fullName>
    </recommendedName>
</protein>
<evidence type="ECO:0000259" key="1">
    <source>
        <dbReference type="Pfam" id="PF23926"/>
    </source>
</evidence>
<evidence type="ECO:0000313" key="3">
    <source>
        <dbReference type="Proteomes" id="UP001185927"/>
    </source>
</evidence>
<dbReference type="InterPro" id="IPR055688">
    <property type="entry name" value="LtfC/p132/Gp6_b-sand"/>
</dbReference>
<keyword evidence="3" id="KW-1185">Reference proteome</keyword>
<evidence type="ECO:0000313" key="2">
    <source>
        <dbReference type="EMBL" id="MDV6271116.1"/>
    </source>
</evidence>
<organism evidence="2 3">
    <name type="scientific">Rhodococcus globerulus</name>
    <dbReference type="NCBI Taxonomy" id="33008"/>
    <lineage>
        <taxon>Bacteria</taxon>
        <taxon>Bacillati</taxon>
        <taxon>Actinomycetota</taxon>
        <taxon>Actinomycetes</taxon>
        <taxon>Mycobacteriales</taxon>
        <taxon>Nocardiaceae</taxon>
        <taxon>Rhodococcus</taxon>
    </lineage>
</organism>
<name>A0ABU4C3N8_RHOGO</name>